<dbReference type="AlphaFoldDB" id="A0A271IXK7"/>
<dbReference type="RefSeq" id="WP_095509574.1">
    <property type="nucleotide sequence ID" value="NZ_MQWD01000001.1"/>
</dbReference>
<sequence>MTARSSFTALVLVALVGLAGWSALPRYSFTSGSRVWVEGTSTVHDWECEAEQVSAALDAAVSGTAITGISGLTVTTPVAGLECGNGTMNGKLRDALGSAPIRFALTNARVGQPNNGRFLVEATGQLTIHGTTRTQTVRANGRVLSGGRFQFTGEVPVTMSQFGVDPPRAMAGALRTGDRVTVKFDVTAAR</sequence>
<proteinExistence type="predicted"/>
<dbReference type="SUPFAM" id="SSF101874">
    <property type="entry name" value="YceI-like"/>
    <property type="match status" value="1"/>
</dbReference>
<protein>
    <recommendedName>
        <fullName evidence="1">Lipid/polyisoprenoid-binding YceI-like domain-containing protein</fullName>
    </recommendedName>
</protein>
<evidence type="ECO:0000313" key="3">
    <source>
        <dbReference type="Proteomes" id="UP000216339"/>
    </source>
</evidence>
<organism evidence="2 3">
    <name type="scientific">Rubrivirga marina</name>
    <dbReference type="NCBI Taxonomy" id="1196024"/>
    <lineage>
        <taxon>Bacteria</taxon>
        <taxon>Pseudomonadati</taxon>
        <taxon>Rhodothermota</taxon>
        <taxon>Rhodothermia</taxon>
        <taxon>Rhodothermales</taxon>
        <taxon>Rubricoccaceae</taxon>
        <taxon>Rubrivirga</taxon>
    </lineage>
</organism>
<reference evidence="2 3" key="1">
    <citation type="submission" date="2016-11" db="EMBL/GenBank/DDBJ databases">
        <title>Study of marine rhodopsin-containing bacteria.</title>
        <authorList>
            <person name="Yoshizawa S."/>
            <person name="Kumagai Y."/>
            <person name="Kogure K."/>
        </authorList>
    </citation>
    <scope>NUCLEOTIDE SEQUENCE [LARGE SCALE GENOMIC DNA]</scope>
    <source>
        <strain evidence="2 3">SAORIC-28</strain>
    </source>
</reference>
<evidence type="ECO:0000313" key="2">
    <source>
        <dbReference type="EMBL" id="PAP75932.1"/>
    </source>
</evidence>
<dbReference type="SMART" id="SM00867">
    <property type="entry name" value="YceI"/>
    <property type="match status" value="1"/>
</dbReference>
<dbReference type="OrthoDB" id="9794147at2"/>
<feature type="domain" description="Lipid/polyisoprenoid-binding YceI-like" evidence="1">
    <location>
        <begin position="26"/>
        <end position="189"/>
    </location>
</feature>
<dbReference type="InterPro" id="IPR036761">
    <property type="entry name" value="TTHA0802/YceI-like_sf"/>
</dbReference>
<dbReference type="Gene3D" id="2.40.128.110">
    <property type="entry name" value="Lipid/polyisoprenoid-binding, YceI-like"/>
    <property type="match status" value="1"/>
</dbReference>
<accession>A0A271IXK7</accession>
<gene>
    <name evidence="2" type="ORF">BSZ37_05500</name>
</gene>
<dbReference type="InterPro" id="IPR007372">
    <property type="entry name" value="Lipid/polyisoprenoid-bd_YceI"/>
</dbReference>
<dbReference type="EMBL" id="MQWD01000001">
    <property type="protein sequence ID" value="PAP75932.1"/>
    <property type="molecule type" value="Genomic_DNA"/>
</dbReference>
<keyword evidence="3" id="KW-1185">Reference proteome</keyword>
<evidence type="ECO:0000259" key="1">
    <source>
        <dbReference type="SMART" id="SM00867"/>
    </source>
</evidence>
<dbReference type="Proteomes" id="UP000216339">
    <property type="component" value="Unassembled WGS sequence"/>
</dbReference>
<name>A0A271IXK7_9BACT</name>
<comment type="caution">
    <text evidence="2">The sequence shown here is derived from an EMBL/GenBank/DDBJ whole genome shotgun (WGS) entry which is preliminary data.</text>
</comment>
<dbReference type="Pfam" id="PF04264">
    <property type="entry name" value="YceI"/>
    <property type="match status" value="1"/>
</dbReference>